<keyword evidence="2 4" id="KW-0560">Oxidoreductase</keyword>
<evidence type="ECO:0000259" key="5">
    <source>
        <dbReference type="Pfam" id="PF00389"/>
    </source>
</evidence>
<evidence type="ECO:0000259" key="6">
    <source>
        <dbReference type="Pfam" id="PF02826"/>
    </source>
</evidence>
<dbReference type="AlphaFoldDB" id="A0A9Q1KUV5"/>
<sequence>MEIYIFRVSSSKKNKRLIIFSNNQRPPLILPMASSHTHSPQDPKPLIVIHRIPSFSLTFAHRLIPSFSLFDPLAAAGDADPAAVLRSHAAEARAVLCVGPSPLGKETLDCLPSLEVVVTQCAGTDHIDLSECRRRGIAVANLGDAFSDDVADCAVGLLIDVLRKISASDRFVRAGSWPERGEFSLGVRVDSYADLQLEGKQVGIVGLGSIGSRIADRLIPFGCMISYTSRHKKPNVSYPYYRNIHDLAIKSDILILSCSLTDQTHHIVNKQVLAELGKDGVIINVGRGALINERELVKFLVEGEIGGAGLDVFEDEPNVPKELFGLDNVVLSPHQAVLTPESIKAAQDVVVANLEAFFSNKPLLTPIGWD</sequence>
<comment type="similarity">
    <text evidence="4">Belongs to the D-isomer specific 2-hydroxyacid dehydrogenase family.</text>
</comment>
<evidence type="ECO:0000313" key="8">
    <source>
        <dbReference type="Proteomes" id="UP001153076"/>
    </source>
</evidence>
<name>A0A9Q1KUV5_9CARY</name>
<dbReference type="CDD" id="cd12156">
    <property type="entry name" value="HPPR"/>
    <property type="match status" value="1"/>
</dbReference>
<evidence type="ECO:0000256" key="4">
    <source>
        <dbReference type="RuleBase" id="RU003719"/>
    </source>
</evidence>
<keyword evidence="1" id="KW-0521">NADP</keyword>
<evidence type="ECO:0000256" key="2">
    <source>
        <dbReference type="ARBA" id="ARBA00023002"/>
    </source>
</evidence>
<reference evidence="7" key="1">
    <citation type="submission" date="2022-04" db="EMBL/GenBank/DDBJ databases">
        <title>Carnegiea gigantea Genome sequencing and assembly v2.</title>
        <authorList>
            <person name="Copetti D."/>
            <person name="Sanderson M.J."/>
            <person name="Burquez A."/>
            <person name="Wojciechowski M.F."/>
        </authorList>
    </citation>
    <scope>NUCLEOTIDE SEQUENCE</scope>
    <source>
        <strain evidence="7">SGP5-SGP5p</strain>
        <tissue evidence="7">Aerial part</tissue>
    </source>
</reference>
<dbReference type="PANTHER" id="PTHR10996">
    <property type="entry name" value="2-HYDROXYACID DEHYDROGENASE-RELATED"/>
    <property type="match status" value="1"/>
</dbReference>
<evidence type="ECO:0000256" key="1">
    <source>
        <dbReference type="ARBA" id="ARBA00022857"/>
    </source>
</evidence>
<dbReference type="GO" id="GO:0051287">
    <property type="term" value="F:NAD binding"/>
    <property type="evidence" value="ECO:0007669"/>
    <property type="project" value="InterPro"/>
</dbReference>
<dbReference type="Gene3D" id="3.40.50.720">
    <property type="entry name" value="NAD(P)-binding Rossmann-like Domain"/>
    <property type="match status" value="2"/>
</dbReference>
<organism evidence="7 8">
    <name type="scientific">Carnegiea gigantea</name>
    <dbReference type="NCBI Taxonomy" id="171969"/>
    <lineage>
        <taxon>Eukaryota</taxon>
        <taxon>Viridiplantae</taxon>
        <taxon>Streptophyta</taxon>
        <taxon>Embryophyta</taxon>
        <taxon>Tracheophyta</taxon>
        <taxon>Spermatophyta</taxon>
        <taxon>Magnoliopsida</taxon>
        <taxon>eudicotyledons</taxon>
        <taxon>Gunneridae</taxon>
        <taxon>Pentapetalae</taxon>
        <taxon>Caryophyllales</taxon>
        <taxon>Cactineae</taxon>
        <taxon>Cactaceae</taxon>
        <taxon>Cactoideae</taxon>
        <taxon>Echinocereeae</taxon>
        <taxon>Carnegiea</taxon>
    </lineage>
</organism>
<comment type="caution">
    <text evidence="7">The sequence shown here is derived from an EMBL/GenBank/DDBJ whole genome shotgun (WGS) entry which is preliminary data.</text>
</comment>
<dbReference type="InterPro" id="IPR050223">
    <property type="entry name" value="D-isomer_2-hydroxyacid_DH"/>
</dbReference>
<dbReference type="GO" id="GO:0005829">
    <property type="term" value="C:cytosol"/>
    <property type="evidence" value="ECO:0007669"/>
    <property type="project" value="TreeGrafter"/>
</dbReference>
<dbReference type="InterPro" id="IPR006139">
    <property type="entry name" value="D-isomer_2_OHA_DH_cat_dom"/>
</dbReference>
<dbReference type="PANTHER" id="PTHR10996:SF268">
    <property type="entry name" value="GLYOXYLATE_HYDROXYPYRUVATE REDUCTASE HPR3"/>
    <property type="match status" value="1"/>
</dbReference>
<evidence type="ECO:0000313" key="7">
    <source>
        <dbReference type="EMBL" id="KAJ8449334.1"/>
    </source>
</evidence>
<dbReference type="SUPFAM" id="SSF51735">
    <property type="entry name" value="NAD(P)-binding Rossmann-fold domains"/>
    <property type="match status" value="1"/>
</dbReference>
<keyword evidence="3" id="KW-0520">NAD</keyword>
<dbReference type="GO" id="GO:0016618">
    <property type="term" value="F:hydroxypyruvate reductase [NAD(P)H] activity"/>
    <property type="evidence" value="ECO:0007669"/>
    <property type="project" value="TreeGrafter"/>
</dbReference>
<dbReference type="InterPro" id="IPR029752">
    <property type="entry name" value="D-isomer_DH_CS1"/>
</dbReference>
<dbReference type="OrthoDB" id="298012at2759"/>
<gene>
    <name evidence="7" type="ORF">Cgig2_002466</name>
</gene>
<dbReference type="PROSITE" id="PS00065">
    <property type="entry name" value="D_2_HYDROXYACID_DH_1"/>
    <property type="match status" value="1"/>
</dbReference>
<dbReference type="InterPro" id="IPR036291">
    <property type="entry name" value="NAD(P)-bd_dom_sf"/>
</dbReference>
<feature type="domain" description="D-isomer specific 2-hydroxyacid dehydrogenase catalytic" evidence="5">
    <location>
        <begin position="80"/>
        <end position="366"/>
    </location>
</feature>
<keyword evidence="8" id="KW-1185">Reference proteome</keyword>
<proteinExistence type="inferred from homology"/>
<dbReference type="InterPro" id="IPR006140">
    <property type="entry name" value="D-isomer_DH_NAD-bd"/>
</dbReference>
<dbReference type="Pfam" id="PF00389">
    <property type="entry name" value="2-Hacid_dh"/>
    <property type="match status" value="1"/>
</dbReference>
<dbReference type="Pfam" id="PF02826">
    <property type="entry name" value="2-Hacid_dh_C"/>
    <property type="match status" value="1"/>
</dbReference>
<evidence type="ECO:0000256" key="3">
    <source>
        <dbReference type="ARBA" id="ARBA00023027"/>
    </source>
</evidence>
<dbReference type="EMBL" id="JAKOGI010000022">
    <property type="protein sequence ID" value="KAJ8449334.1"/>
    <property type="molecule type" value="Genomic_DNA"/>
</dbReference>
<dbReference type="Proteomes" id="UP001153076">
    <property type="component" value="Unassembled WGS sequence"/>
</dbReference>
<dbReference type="SUPFAM" id="SSF52283">
    <property type="entry name" value="Formate/glycerate dehydrogenase catalytic domain-like"/>
    <property type="match status" value="1"/>
</dbReference>
<dbReference type="GO" id="GO:0030267">
    <property type="term" value="F:glyoxylate reductase (NADPH) activity"/>
    <property type="evidence" value="ECO:0007669"/>
    <property type="project" value="TreeGrafter"/>
</dbReference>
<dbReference type="FunFam" id="3.40.50.720:FF:000213">
    <property type="entry name" value="Putative 2-hydroxyacid dehydrogenase"/>
    <property type="match status" value="1"/>
</dbReference>
<accession>A0A9Q1KUV5</accession>
<protein>
    <submittedName>
        <fullName evidence="7">Uncharacterized protein</fullName>
    </submittedName>
</protein>
<feature type="domain" description="D-isomer specific 2-hydroxyacid dehydrogenase NAD-binding" evidence="6">
    <location>
        <begin position="155"/>
        <end position="336"/>
    </location>
</feature>